<dbReference type="GO" id="GO:0019284">
    <property type="term" value="P:L-methionine salvage from S-adenosylmethionine"/>
    <property type="evidence" value="ECO:0007669"/>
    <property type="project" value="TreeGrafter"/>
</dbReference>
<dbReference type="InterPro" id="IPR010049">
    <property type="entry name" value="MTA_SAH_Nsdase"/>
</dbReference>
<dbReference type="EC" id="3.2.2.9" evidence="2"/>
<sequence length="242" mass="27055">MQQVSFSYLCSMKIGIIVAMDKEFTQLKSILDNTKTERINFKDFVIGMLGEKEIILQQCGIGKVNSAIGAVEMIDNYHPDLIISSGCAGGADSKLEVTQVVVAKECVYHDAYCGDEQQFGQIMGMPARFKTSQEYIDKALSLNEMDGNIPPIYAGLTVSGEWFVNSKEKMQSIIDRFPEAMAVDMESCSIAQVCHIYKTPFVSFRVISDIPLKDTNASQYFNFWSKIAEGSFEVTKHFLKTL</sequence>
<organism evidence="7 8">
    <name type="scientific">Prevotella bivia DSM 20514</name>
    <dbReference type="NCBI Taxonomy" id="868129"/>
    <lineage>
        <taxon>Bacteria</taxon>
        <taxon>Pseudomonadati</taxon>
        <taxon>Bacteroidota</taxon>
        <taxon>Bacteroidia</taxon>
        <taxon>Bacteroidales</taxon>
        <taxon>Prevotellaceae</taxon>
        <taxon>Prevotella</taxon>
    </lineage>
</organism>
<keyword evidence="8" id="KW-1185">Reference proteome</keyword>
<proteinExistence type="predicted"/>
<dbReference type="CDD" id="cd09008">
    <property type="entry name" value="MTAN"/>
    <property type="match status" value="1"/>
</dbReference>
<evidence type="ECO:0000313" key="7">
    <source>
        <dbReference type="EMBL" id="EIM33266.1"/>
    </source>
</evidence>
<protein>
    <recommendedName>
        <fullName evidence="2">adenosylhomocysteine nucleosidase</fullName>
        <ecNumber evidence="2">3.2.2.9</ecNumber>
    </recommendedName>
</protein>
<keyword evidence="5" id="KW-0486">Methionine biosynthesis</keyword>
<keyword evidence="3" id="KW-0028">Amino-acid biosynthesis</keyword>
<comment type="pathway">
    <text evidence="1">Amino-acid biosynthesis; L-methionine biosynthesis via salvage pathway; S-methyl-5-thio-alpha-D-ribose 1-phosphate from S-methyl-5'-thioadenosine (hydrolase route): step 1/2.</text>
</comment>
<dbReference type="Gene3D" id="3.40.50.1580">
    <property type="entry name" value="Nucleoside phosphorylase domain"/>
    <property type="match status" value="1"/>
</dbReference>
<dbReference type="GO" id="GO:0009164">
    <property type="term" value="P:nucleoside catabolic process"/>
    <property type="evidence" value="ECO:0007669"/>
    <property type="project" value="InterPro"/>
</dbReference>
<dbReference type="UniPathway" id="UPA00904">
    <property type="reaction ID" value="UER00871"/>
</dbReference>
<evidence type="ECO:0000256" key="4">
    <source>
        <dbReference type="ARBA" id="ARBA00022801"/>
    </source>
</evidence>
<name>I4ZAM4_9BACT</name>
<evidence type="ECO:0000256" key="3">
    <source>
        <dbReference type="ARBA" id="ARBA00022605"/>
    </source>
</evidence>
<dbReference type="NCBIfam" id="TIGR01704">
    <property type="entry name" value="MTA_SAH-Nsdase"/>
    <property type="match status" value="1"/>
</dbReference>
<reference evidence="7 8" key="1">
    <citation type="submission" date="2012-02" db="EMBL/GenBank/DDBJ databases">
        <title>Improved High-Quality Draft genome of Prevotella bivia DSM 20514.</title>
        <authorList>
            <consortium name="US DOE Joint Genome Institute (JGI-PGF)"/>
            <person name="Lucas S."/>
            <person name="Copeland A."/>
            <person name="Lapidus A."/>
            <person name="Bruce D."/>
            <person name="Goodwin L."/>
            <person name="Pitluck S."/>
            <person name="Peters L."/>
            <person name="Mikhailova N."/>
            <person name="Munk A.C.C."/>
            <person name="Kyrpides N."/>
            <person name="Mavromatis K."/>
            <person name="Detter J.C."/>
            <person name="Han C."/>
            <person name="Land M."/>
            <person name="Hauser L."/>
            <person name="Markowitz V."/>
            <person name="Cheng J.-F."/>
            <person name="Hugenholtz P."/>
            <person name="Woyke T."/>
            <person name="Wu D."/>
            <person name="Gronow S."/>
            <person name="Wellnitz S."/>
            <person name="Brambilla E."/>
            <person name="Klenk H.-P."/>
            <person name="Eisen J.A."/>
        </authorList>
    </citation>
    <scope>NUCLEOTIDE SEQUENCE [LARGE SCALE GENOMIC DNA]</scope>
    <source>
        <strain evidence="7 8">DSM 20514</strain>
    </source>
</reference>
<evidence type="ECO:0000256" key="1">
    <source>
        <dbReference type="ARBA" id="ARBA00004945"/>
    </source>
</evidence>
<keyword evidence="4" id="KW-0378">Hydrolase</keyword>
<dbReference type="PANTHER" id="PTHR46832:SF1">
    <property type="entry name" value="5'-METHYLTHIOADENOSINE_S-ADENOSYLHOMOCYSTEINE NUCLEOSIDASE"/>
    <property type="match status" value="1"/>
</dbReference>
<dbReference type="Proteomes" id="UP000002786">
    <property type="component" value="Unassembled WGS sequence"/>
</dbReference>
<dbReference type="HOGENOM" id="CLU_031248_2_2_10"/>
<dbReference type="EMBL" id="JH660660">
    <property type="protein sequence ID" value="EIM33266.1"/>
    <property type="molecule type" value="Genomic_DNA"/>
</dbReference>
<evidence type="ECO:0000313" key="8">
    <source>
        <dbReference type="Proteomes" id="UP000002786"/>
    </source>
</evidence>
<dbReference type="GO" id="GO:0008782">
    <property type="term" value="F:adenosylhomocysteine nucleosidase activity"/>
    <property type="evidence" value="ECO:0007669"/>
    <property type="project" value="UniProtKB-EC"/>
</dbReference>
<dbReference type="PANTHER" id="PTHR46832">
    <property type="entry name" value="5'-METHYLTHIOADENOSINE/S-ADENOSYLHOMOCYSTEINE NUCLEOSIDASE"/>
    <property type="match status" value="1"/>
</dbReference>
<accession>I4ZAM4</accession>
<dbReference type="InterPro" id="IPR035994">
    <property type="entry name" value="Nucleoside_phosphorylase_sf"/>
</dbReference>
<dbReference type="GO" id="GO:0005829">
    <property type="term" value="C:cytosol"/>
    <property type="evidence" value="ECO:0007669"/>
    <property type="project" value="TreeGrafter"/>
</dbReference>
<dbReference type="NCBIfam" id="NF004079">
    <property type="entry name" value="PRK05584.1"/>
    <property type="match status" value="1"/>
</dbReference>
<dbReference type="GO" id="GO:0008930">
    <property type="term" value="F:methylthioadenosine nucleosidase activity"/>
    <property type="evidence" value="ECO:0007669"/>
    <property type="project" value="InterPro"/>
</dbReference>
<dbReference type="GO" id="GO:0019509">
    <property type="term" value="P:L-methionine salvage from methylthioadenosine"/>
    <property type="evidence" value="ECO:0007669"/>
    <property type="project" value="UniProtKB-UniPathway"/>
</dbReference>
<dbReference type="SUPFAM" id="SSF53167">
    <property type="entry name" value="Purine and uridine phosphorylases"/>
    <property type="match status" value="1"/>
</dbReference>
<evidence type="ECO:0000256" key="2">
    <source>
        <dbReference type="ARBA" id="ARBA00011974"/>
    </source>
</evidence>
<feature type="domain" description="Nucleoside phosphorylase" evidence="6">
    <location>
        <begin position="13"/>
        <end position="219"/>
    </location>
</feature>
<gene>
    <name evidence="7" type="ORF">PrebiDRAFT_1571</name>
</gene>
<dbReference type="AlphaFoldDB" id="I4ZAM4"/>
<dbReference type="InterPro" id="IPR000845">
    <property type="entry name" value="Nucleoside_phosphorylase_d"/>
</dbReference>
<evidence type="ECO:0000259" key="6">
    <source>
        <dbReference type="Pfam" id="PF01048"/>
    </source>
</evidence>
<evidence type="ECO:0000256" key="5">
    <source>
        <dbReference type="ARBA" id="ARBA00023167"/>
    </source>
</evidence>
<dbReference type="Pfam" id="PF01048">
    <property type="entry name" value="PNP_UDP_1"/>
    <property type="match status" value="1"/>
</dbReference>